<protein>
    <submittedName>
        <fullName evidence="2">Heavy metal RND efflux outer membrane protein, CzcC family</fullName>
    </submittedName>
</protein>
<gene>
    <name evidence="2" type="ORF">MNBD_GAMMA01-1451</name>
</gene>
<dbReference type="GO" id="GO:0015562">
    <property type="term" value="F:efflux transmembrane transporter activity"/>
    <property type="evidence" value="ECO:0007669"/>
    <property type="project" value="InterPro"/>
</dbReference>
<dbReference type="SUPFAM" id="SSF56954">
    <property type="entry name" value="Outer membrane efflux proteins (OEP)"/>
    <property type="match status" value="1"/>
</dbReference>
<dbReference type="InterPro" id="IPR010131">
    <property type="entry name" value="MdtP/NodT-like"/>
</dbReference>
<feature type="coiled-coil region" evidence="1">
    <location>
        <begin position="418"/>
        <end position="445"/>
    </location>
</feature>
<proteinExistence type="predicted"/>
<evidence type="ECO:0000313" key="2">
    <source>
        <dbReference type="EMBL" id="VAW40656.1"/>
    </source>
</evidence>
<dbReference type="AlphaFoldDB" id="A0A3B0W7X3"/>
<dbReference type="PANTHER" id="PTHR30203">
    <property type="entry name" value="OUTER MEMBRANE CATION EFFLUX PROTEIN"/>
    <property type="match status" value="1"/>
</dbReference>
<dbReference type="EMBL" id="UOEW01000279">
    <property type="protein sequence ID" value="VAW40656.1"/>
    <property type="molecule type" value="Genomic_DNA"/>
</dbReference>
<reference evidence="2" key="1">
    <citation type="submission" date="2018-06" db="EMBL/GenBank/DDBJ databases">
        <authorList>
            <person name="Zhirakovskaya E."/>
        </authorList>
    </citation>
    <scope>NUCLEOTIDE SEQUENCE</scope>
</reference>
<keyword evidence="1" id="KW-0175">Coiled coil</keyword>
<accession>A0A3B0W7X3</accession>
<name>A0A3B0W7X3_9ZZZZ</name>
<evidence type="ECO:0000256" key="1">
    <source>
        <dbReference type="SAM" id="Coils"/>
    </source>
</evidence>
<dbReference type="Gene3D" id="1.20.1600.10">
    <property type="entry name" value="Outer membrane efflux proteins (OEP)"/>
    <property type="match status" value="1"/>
</dbReference>
<sequence>MSFSSVVSPIRCQSIQIIFVVLFFTLPIVSTAETTLSLDKTINIAQQNDPWLAGNTFTQESIDSMSVAVGSLPDPKVSVALANLPIDDFDFGAEGMTQVKVGVSQMFPRGSTLALKRKQLQLQSSQFPFQRQDRRAKIVVTVTHLWLDAYKAQESIALIEKDRELFEQLADVAQASYSAALGRTRQQDIIRAQLELTRLDDRLTMLNQKREMSLQKLSQWLSSYFLDNYSNGDSSTAINFTNGIRLDTQLPSRELLNSFLYDHNNTTSANEIFEYLSRHPAVLALKQKIATTDTGIDLAKQKYKPAWGVNASYGYRGETPAGINRSDFLSLGVSFDVPLFTKNRQDKELESAVAKSAAVQTQEWLLLRKFIASFETAKAQLYRLNERQALYQQQLLPQMHEQAEASLTAYTNDDGDFAEVVRSRIAELNAEIDALSIAVDRQKTITQLNYFFTNNQEKPINIDQQGEQK</sequence>
<organism evidence="2">
    <name type="scientific">hydrothermal vent metagenome</name>
    <dbReference type="NCBI Taxonomy" id="652676"/>
    <lineage>
        <taxon>unclassified sequences</taxon>
        <taxon>metagenomes</taxon>
        <taxon>ecological metagenomes</taxon>
    </lineage>
</organism>